<keyword evidence="3" id="KW-1185">Reference proteome</keyword>
<sequence length="132" mass="14168">MVVAVAVAKIVVVVVEVVFVVVAVVVDIVEVVVILVLVLVAVRSGVVTASDSRSGGRGFDSRQRHVAIALGEQFTLYFLSPPTCKRGTQLQAILKFLIIMRLQHAASGLKVAFKCIGLMGHSWRSSVATQLR</sequence>
<proteinExistence type="predicted"/>
<evidence type="ECO:0000256" key="1">
    <source>
        <dbReference type="SAM" id="Phobius"/>
    </source>
</evidence>
<keyword evidence="1" id="KW-1133">Transmembrane helix</keyword>
<dbReference type="AlphaFoldDB" id="A0AAV4HLR5"/>
<gene>
    <name evidence="2" type="ORF">ElyMa_006360000</name>
</gene>
<evidence type="ECO:0000313" key="2">
    <source>
        <dbReference type="EMBL" id="GFR98848.1"/>
    </source>
</evidence>
<organism evidence="2 3">
    <name type="scientific">Elysia marginata</name>
    <dbReference type="NCBI Taxonomy" id="1093978"/>
    <lineage>
        <taxon>Eukaryota</taxon>
        <taxon>Metazoa</taxon>
        <taxon>Spiralia</taxon>
        <taxon>Lophotrochozoa</taxon>
        <taxon>Mollusca</taxon>
        <taxon>Gastropoda</taxon>
        <taxon>Heterobranchia</taxon>
        <taxon>Euthyneura</taxon>
        <taxon>Panpulmonata</taxon>
        <taxon>Sacoglossa</taxon>
        <taxon>Placobranchoidea</taxon>
        <taxon>Plakobranchidae</taxon>
        <taxon>Elysia</taxon>
    </lineage>
</organism>
<name>A0AAV4HLR5_9GAST</name>
<evidence type="ECO:0008006" key="4">
    <source>
        <dbReference type="Google" id="ProtNLM"/>
    </source>
</evidence>
<accession>A0AAV4HLR5</accession>
<reference evidence="2 3" key="1">
    <citation type="journal article" date="2021" name="Elife">
        <title>Chloroplast acquisition without the gene transfer in kleptoplastic sea slugs, Plakobranchus ocellatus.</title>
        <authorList>
            <person name="Maeda T."/>
            <person name="Takahashi S."/>
            <person name="Yoshida T."/>
            <person name="Shimamura S."/>
            <person name="Takaki Y."/>
            <person name="Nagai Y."/>
            <person name="Toyoda A."/>
            <person name="Suzuki Y."/>
            <person name="Arimoto A."/>
            <person name="Ishii H."/>
            <person name="Satoh N."/>
            <person name="Nishiyama T."/>
            <person name="Hasebe M."/>
            <person name="Maruyama T."/>
            <person name="Minagawa J."/>
            <person name="Obokata J."/>
            <person name="Shigenobu S."/>
        </authorList>
    </citation>
    <scope>NUCLEOTIDE SEQUENCE [LARGE SCALE GENOMIC DNA]</scope>
</reference>
<protein>
    <recommendedName>
        <fullName evidence="4">Secreted protein</fullName>
    </recommendedName>
</protein>
<keyword evidence="1" id="KW-0472">Membrane</keyword>
<feature type="transmembrane region" description="Helical" evidence="1">
    <location>
        <begin position="17"/>
        <end position="42"/>
    </location>
</feature>
<keyword evidence="1" id="KW-0812">Transmembrane</keyword>
<evidence type="ECO:0000313" key="3">
    <source>
        <dbReference type="Proteomes" id="UP000762676"/>
    </source>
</evidence>
<comment type="caution">
    <text evidence="2">The sequence shown here is derived from an EMBL/GenBank/DDBJ whole genome shotgun (WGS) entry which is preliminary data.</text>
</comment>
<dbReference type="Proteomes" id="UP000762676">
    <property type="component" value="Unassembled WGS sequence"/>
</dbReference>
<dbReference type="EMBL" id="BMAT01012769">
    <property type="protein sequence ID" value="GFR98848.1"/>
    <property type="molecule type" value="Genomic_DNA"/>
</dbReference>